<accession>A0A401ZXX7</accession>
<feature type="transmembrane region" description="Helical" evidence="1">
    <location>
        <begin position="672"/>
        <end position="692"/>
    </location>
</feature>
<evidence type="ECO:0000256" key="1">
    <source>
        <dbReference type="SAM" id="Phobius"/>
    </source>
</evidence>
<feature type="transmembrane region" description="Helical" evidence="1">
    <location>
        <begin position="396"/>
        <end position="420"/>
    </location>
</feature>
<keyword evidence="4" id="KW-1185">Reference proteome</keyword>
<evidence type="ECO:0000259" key="2">
    <source>
        <dbReference type="Pfam" id="PF13231"/>
    </source>
</evidence>
<feature type="transmembrane region" description="Helical" evidence="1">
    <location>
        <begin position="232"/>
        <end position="253"/>
    </location>
</feature>
<keyword evidence="1" id="KW-0812">Transmembrane</keyword>
<feature type="domain" description="Glycosyltransferase RgtA/B/C/D-like" evidence="2">
    <location>
        <begin position="143"/>
        <end position="243"/>
    </location>
</feature>
<dbReference type="InterPro" id="IPR018746">
    <property type="entry name" value="DUF2298"/>
</dbReference>
<feature type="transmembrane region" description="Helical" evidence="1">
    <location>
        <begin position="800"/>
        <end position="823"/>
    </location>
</feature>
<feature type="transmembrane region" description="Helical" evidence="1">
    <location>
        <begin position="972"/>
        <end position="990"/>
    </location>
</feature>
<feature type="transmembrane region" description="Helical" evidence="1">
    <location>
        <begin position="917"/>
        <end position="937"/>
    </location>
</feature>
<feature type="transmembrane region" description="Helical" evidence="1">
    <location>
        <begin position="644"/>
        <end position="665"/>
    </location>
</feature>
<feature type="transmembrane region" description="Helical" evidence="1">
    <location>
        <begin position="300"/>
        <end position="322"/>
    </location>
</feature>
<feature type="transmembrane region" description="Helical" evidence="1">
    <location>
        <begin position="704"/>
        <end position="722"/>
    </location>
</feature>
<feature type="transmembrane region" description="Helical" evidence="1">
    <location>
        <begin position="163"/>
        <end position="180"/>
    </location>
</feature>
<feature type="transmembrane region" description="Helical" evidence="1">
    <location>
        <begin position="1098"/>
        <end position="1115"/>
    </location>
</feature>
<dbReference type="OrthoDB" id="134460at2"/>
<feature type="transmembrane region" description="Helical" evidence="1">
    <location>
        <begin position="1047"/>
        <end position="1067"/>
    </location>
</feature>
<reference evidence="4" key="1">
    <citation type="submission" date="2018-12" db="EMBL/GenBank/DDBJ databases">
        <title>Tengunoibacter tsumagoiensis gen. nov., sp. nov., Dictyobacter kobayashii sp. nov., D. alpinus sp. nov., and D. joshuensis sp. nov. and description of Dictyobacteraceae fam. nov. within the order Ktedonobacterales isolated from Tengu-no-mugimeshi.</title>
        <authorList>
            <person name="Wang C.M."/>
            <person name="Zheng Y."/>
            <person name="Sakai Y."/>
            <person name="Toyoda A."/>
            <person name="Minakuchi Y."/>
            <person name="Abe K."/>
            <person name="Yokota A."/>
            <person name="Yabe S."/>
        </authorList>
    </citation>
    <scope>NUCLEOTIDE SEQUENCE [LARGE SCALE GENOMIC DNA]</scope>
    <source>
        <strain evidence="4">Uno3</strain>
    </source>
</reference>
<name>A0A401ZXX7_9CHLR</name>
<feature type="transmembrane region" description="Helical" evidence="1">
    <location>
        <begin position="830"/>
        <end position="859"/>
    </location>
</feature>
<proteinExistence type="predicted"/>
<keyword evidence="1" id="KW-1133">Transmembrane helix</keyword>
<dbReference type="PANTHER" id="PTHR10790">
    <property type="entry name" value="TPR-DOMAIN CONTAINING PROTEIN"/>
    <property type="match status" value="1"/>
</dbReference>
<feature type="transmembrane region" description="Helical" evidence="1">
    <location>
        <begin position="949"/>
        <end position="966"/>
    </location>
</feature>
<feature type="transmembrane region" description="Helical" evidence="1">
    <location>
        <begin position="1186"/>
        <end position="1204"/>
    </location>
</feature>
<feature type="transmembrane region" description="Helical" evidence="1">
    <location>
        <begin position="329"/>
        <end position="351"/>
    </location>
</feature>
<comment type="caution">
    <text evidence="3">The sequence shown here is derived from an EMBL/GenBank/DDBJ whole genome shotgun (WGS) entry which is preliminary data.</text>
</comment>
<evidence type="ECO:0000313" key="3">
    <source>
        <dbReference type="EMBL" id="GCE11685.1"/>
    </source>
</evidence>
<feature type="transmembrane region" description="Helical" evidence="1">
    <location>
        <begin position="192"/>
        <end position="225"/>
    </location>
</feature>
<dbReference type="Pfam" id="PF10060">
    <property type="entry name" value="DUF2298"/>
    <property type="match status" value="1"/>
</dbReference>
<dbReference type="Pfam" id="PF13231">
    <property type="entry name" value="PMT_2"/>
    <property type="match status" value="1"/>
</dbReference>
<feature type="transmembrane region" description="Helical" evidence="1">
    <location>
        <begin position="363"/>
        <end position="384"/>
    </location>
</feature>
<sequence length="1408" mass="157208">MSVKIIIRWRPLALVGLVILALLLRLYGLNWDQGNNFHPDERQILFHVVALSWPTSWAQFLDPVQSPLNPHFFAYGSFPLYLLAFLGHVVGYGPATPNFFFQMTILGRIVSALFDTGTVLLTGLLGLALTPDERPGRPCAWGVALLAAALVAFTPLELQLSHFYAVDTILLFFVMLTLWASVRLVDAPRPWLWALVAGVGYGLAIATKFSATPLAVPIFVAVLLYWFRQRHFLVALSSLLIAAVVTLAVMLLAQPYMLLDMHNFVQQVGDQSNMARGMWDLPYVRQFAGTIPYLYEAQNMFWWGMGVTLSSAAVGGVLWLCWRLWRHTLDAWLVLLAWIVIYSAITGNFYVKFMRYMLPIYPALALLAAGAVMAFFFFNWSALVERAASWKKGFRFVQIAAIVLVLGGTMFQGLALLHVYSVPNTRVQASQWMYTHLPKGSVLTYEQWDDALPVAIPGYDPAQFVQASYIVNGQTVNGLDLYGDDTTQKAEQLARLLPTLTAITMPTDRLDKSIPRLPARYPLTIHYYQLLFSGQLGFHLAEEVSNRPSLFGITLDDSSADESYSVFDHPTAKIFVRDTPYPYTEDQLVHKLLEGIQLPPLGARLSGTQASLLLTPQQIDDNQSEPSFGEQFPRGSLANALPVLAWWLAITLLGWLVFPLAFVALRPLADRGYLFSKLFGIVLFGYLAWLLASLRLVPFTQTSLYALFFAFLLSGIAAYYGLKRSILSFVRGKWRLLLGGEILFSLAFLALVGIRAQNPDLWQPLLGGEKPMEVAFLNAVLRSRFMPPLDPWFSGGYINYYYYGYALFASFIKLTGIVPLTAYNLVIPTLFALTLSGAVIIVYSFSGSVLTALLGGYFVAVSGNLNGILQLKEQFVDLVTHLPLAPFNYWQSSRIIDRTINEFPFWSFLFADLHPHVMNMPITVGLLSILAALLLTGGPDEPRWFAPEVILRYLCAAFLLGTLACVNPWDMPAYSCLLVIALVGQRYLQVRRQRPRQIIQALLGRAILAGLVYGGSYLFFVPFYASYQQLYVNGTGLVQQGSDPTQYLTVFGLWLFVVVSFLLVELFSVCRSRWSVLVCCGMSLVLLVGGLWVGIRLWIAALLLLGLILCLRWLWTGARSGDGEASSPHKLIVPDDLWRGQASTAFLYLLILAGLAICLGIEVIYIRDFLDGGGYARMNTVFKFSIQAWILLGLVSALIVQRLWQQLRGVVGTIWRTAFVLLLLSSSIFLVQGTISRINDHEVWVHLQAPPGKAASADYAPSLDGFAFAHAWYPGDAQAIDWLNDHVSGSPVILETEQSVSYQWIGRVSVYTGLPSLLGWPDHVSEQRYANQPENRLSDVNMLYTIDNQAEALVVLHYYHVRYIYVGPLEQQIYGAQSPGLQKFSLMVGDSLRIAYQAHGVTIYEVVI</sequence>
<dbReference type="EMBL" id="BIFR01000001">
    <property type="protein sequence ID" value="GCE11685.1"/>
    <property type="molecule type" value="Genomic_DNA"/>
</dbReference>
<feature type="transmembrane region" description="Helical" evidence="1">
    <location>
        <begin position="105"/>
        <end position="128"/>
    </location>
</feature>
<feature type="transmembrane region" description="Helical" evidence="1">
    <location>
        <begin position="1213"/>
        <end position="1231"/>
    </location>
</feature>
<dbReference type="Proteomes" id="UP000287352">
    <property type="component" value="Unassembled WGS sequence"/>
</dbReference>
<dbReference type="NCBIfam" id="TIGR03662">
    <property type="entry name" value="Chlor_Arch_YYY"/>
    <property type="match status" value="1"/>
</dbReference>
<dbReference type="InterPro" id="IPR038731">
    <property type="entry name" value="RgtA/B/C-like"/>
</dbReference>
<organism evidence="3 4">
    <name type="scientific">Tengunoibacter tsumagoiensis</name>
    <dbReference type="NCBI Taxonomy" id="2014871"/>
    <lineage>
        <taxon>Bacteria</taxon>
        <taxon>Bacillati</taxon>
        <taxon>Chloroflexota</taxon>
        <taxon>Ktedonobacteria</taxon>
        <taxon>Ktedonobacterales</taxon>
        <taxon>Dictyobacteraceae</taxon>
        <taxon>Tengunoibacter</taxon>
    </lineage>
</organism>
<feature type="transmembrane region" description="Helical" evidence="1">
    <location>
        <begin position="734"/>
        <end position="754"/>
    </location>
</feature>
<feature type="transmembrane region" description="Helical" evidence="1">
    <location>
        <begin position="72"/>
        <end position="93"/>
    </location>
</feature>
<feature type="transmembrane region" description="Helical" evidence="1">
    <location>
        <begin position="1002"/>
        <end position="1027"/>
    </location>
</feature>
<feature type="transmembrane region" description="Helical" evidence="1">
    <location>
        <begin position="1074"/>
        <end position="1092"/>
    </location>
</feature>
<evidence type="ECO:0000313" key="4">
    <source>
        <dbReference type="Proteomes" id="UP000287352"/>
    </source>
</evidence>
<gene>
    <name evidence="3" type="ORF">KTT_15440</name>
</gene>
<feature type="transmembrane region" description="Helical" evidence="1">
    <location>
        <begin position="1145"/>
        <end position="1166"/>
    </location>
</feature>
<keyword evidence="1" id="KW-0472">Membrane</keyword>
<dbReference type="PANTHER" id="PTHR10790:SF51">
    <property type="entry name" value="TETRATRICOPEPTIDE REPEAT PROTEIN"/>
    <property type="match status" value="1"/>
</dbReference>
<feature type="transmembrane region" description="Helical" evidence="1">
    <location>
        <begin position="140"/>
        <end position="156"/>
    </location>
</feature>
<protein>
    <recommendedName>
        <fullName evidence="2">Glycosyltransferase RgtA/B/C/D-like domain-containing protein</fullName>
    </recommendedName>
</protein>